<dbReference type="InterPro" id="IPR036249">
    <property type="entry name" value="Thioredoxin-like_sf"/>
</dbReference>
<dbReference type="GO" id="GO:0007605">
    <property type="term" value="P:sensory perception of sound"/>
    <property type="evidence" value="ECO:0007669"/>
    <property type="project" value="InterPro"/>
</dbReference>
<evidence type="ECO:0000259" key="1">
    <source>
        <dbReference type="Pfam" id="PF00462"/>
    </source>
</evidence>
<dbReference type="Gene3D" id="3.40.30.10">
    <property type="entry name" value="Glutaredoxin"/>
    <property type="match status" value="1"/>
</dbReference>
<proteinExistence type="predicted"/>
<sequence length="168" mass="19511">MLPQKLLQDIRRRNTTLLEQEIVADDSKIESSINSNSDNISYYKFHIHENVNNSQLSIDDKESFAEYKSILQKKITIRSAKGTVRGVKNRVREGIATFLLINSDEKFEERDVFMNSEYQTEIKQRMQCNNVLVPQVFADGHYIGDADVLERLNETGELRKLLRPFKVS</sequence>
<dbReference type="PANTHER" id="PTHR46990:SF1">
    <property type="entry name" value="GLUTAREDOXIN DOMAIN-CONTAINING CYSTEINE-RICH PROTEIN 1"/>
    <property type="match status" value="1"/>
</dbReference>
<comment type="caution">
    <text evidence="2">The sequence shown here is derived from an EMBL/GenBank/DDBJ whole genome shotgun (WGS) entry which is preliminary data.</text>
</comment>
<dbReference type="PANTHER" id="PTHR46990">
    <property type="entry name" value="GLUTAREDOXIN DOMAIN-CONTAINING CYSTEINE-RICH PROTEIN 1"/>
    <property type="match status" value="1"/>
</dbReference>
<gene>
    <name evidence="2" type="ORF">NQ318_021724</name>
</gene>
<dbReference type="Proteomes" id="UP001162162">
    <property type="component" value="Unassembled WGS sequence"/>
</dbReference>
<keyword evidence="3" id="KW-1185">Reference proteome</keyword>
<evidence type="ECO:0000313" key="2">
    <source>
        <dbReference type="EMBL" id="KAJ8944009.1"/>
    </source>
</evidence>
<dbReference type="Pfam" id="PF00462">
    <property type="entry name" value="Glutaredoxin"/>
    <property type="match status" value="1"/>
</dbReference>
<dbReference type="SUPFAM" id="SSF52833">
    <property type="entry name" value="Thioredoxin-like"/>
    <property type="match status" value="1"/>
</dbReference>
<dbReference type="EMBL" id="JAPWTK010000270">
    <property type="protein sequence ID" value="KAJ8944009.1"/>
    <property type="molecule type" value="Genomic_DNA"/>
</dbReference>
<reference evidence="2" key="1">
    <citation type="journal article" date="2023" name="Insect Mol. Biol.">
        <title>Genome sequencing provides insights into the evolution of gene families encoding plant cell wall-degrading enzymes in longhorned beetles.</title>
        <authorList>
            <person name="Shin N.R."/>
            <person name="Okamura Y."/>
            <person name="Kirsch R."/>
            <person name="Pauchet Y."/>
        </authorList>
    </citation>
    <scope>NUCLEOTIDE SEQUENCE</scope>
    <source>
        <strain evidence="2">AMC_N1</strain>
    </source>
</reference>
<dbReference type="PROSITE" id="PS51354">
    <property type="entry name" value="GLUTAREDOXIN_2"/>
    <property type="match status" value="1"/>
</dbReference>
<dbReference type="AlphaFoldDB" id="A0AAV8XZU1"/>
<dbReference type="InterPro" id="IPR042797">
    <property type="entry name" value="GRXCR1"/>
</dbReference>
<feature type="domain" description="Glutaredoxin" evidence="1">
    <location>
        <begin position="100"/>
        <end position="143"/>
    </location>
</feature>
<evidence type="ECO:0000313" key="3">
    <source>
        <dbReference type="Proteomes" id="UP001162162"/>
    </source>
</evidence>
<name>A0AAV8XZU1_9CUCU</name>
<dbReference type="InterPro" id="IPR002109">
    <property type="entry name" value="Glutaredoxin"/>
</dbReference>
<accession>A0AAV8XZU1</accession>
<organism evidence="2 3">
    <name type="scientific">Aromia moschata</name>
    <dbReference type="NCBI Taxonomy" id="1265417"/>
    <lineage>
        <taxon>Eukaryota</taxon>
        <taxon>Metazoa</taxon>
        <taxon>Ecdysozoa</taxon>
        <taxon>Arthropoda</taxon>
        <taxon>Hexapoda</taxon>
        <taxon>Insecta</taxon>
        <taxon>Pterygota</taxon>
        <taxon>Neoptera</taxon>
        <taxon>Endopterygota</taxon>
        <taxon>Coleoptera</taxon>
        <taxon>Polyphaga</taxon>
        <taxon>Cucujiformia</taxon>
        <taxon>Chrysomeloidea</taxon>
        <taxon>Cerambycidae</taxon>
        <taxon>Cerambycinae</taxon>
        <taxon>Callichromatini</taxon>
        <taxon>Aromia</taxon>
    </lineage>
</organism>
<protein>
    <recommendedName>
        <fullName evidence="1">Glutaredoxin domain-containing protein</fullName>
    </recommendedName>
</protein>